<feature type="compositionally biased region" description="Polar residues" evidence="1">
    <location>
        <begin position="9"/>
        <end position="18"/>
    </location>
</feature>
<gene>
    <name evidence="2" type="ORF">IFR04_003127</name>
</gene>
<feature type="region of interest" description="Disordered" evidence="1">
    <location>
        <begin position="1"/>
        <end position="39"/>
    </location>
</feature>
<protein>
    <submittedName>
        <fullName evidence="2">Uncharacterized protein</fullName>
    </submittedName>
</protein>
<organism evidence="2 3">
    <name type="scientific">Cadophora malorum</name>
    <dbReference type="NCBI Taxonomy" id="108018"/>
    <lineage>
        <taxon>Eukaryota</taxon>
        <taxon>Fungi</taxon>
        <taxon>Dikarya</taxon>
        <taxon>Ascomycota</taxon>
        <taxon>Pezizomycotina</taxon>
        <taxon>Leotiomycetes</taxon>
        <taxon>Helotiales</taxon>
        <taxon>Ploettnerulaceae</taxon>
        <taxon>Cadophora</taxon>
    </lineage>
</organism>
<accession>A0A8H7WF89</accession>
<evidence type="ECO:0000313" key="2">
    <source>
        <dbReference type="EMBL" id="KAG4423702.1"/>
    </source>
</evidence>
<comment type="caution">
    <text evidence="2">The sequence shown here is derived from an EMBL/GenBank/DDBJ whole genome shotgun (WGS) entry which is preliminary data.</text>
</comment>
<evidence type="ECO:0000313" key="3">
    <source>
        <dbReference type="Proteomes" id="UP000664132"/>
    </source>
</evidence>
<name>A0A8H7WF89_9HELO</name>
<dbReference type="EMBL" id="JAFJYH010000030">
    <property type="protein sequence ID" value="KAG4423702.1"/>
    <property type="molecule type" value="Genomic_DNA"/>
</dbReference>
<evidence type="ECO:0000256" key="1">
    <source>
        <dbReference type="SAM" id="MobiDB-lite"/>
    </source>
</evidence>
<sequence length="223" mass="24961">MSRQHKPSQRIQTRSTVKQAARAWNITPPPEETNHNLDSNKDTLHFASRCLLKAHEQLDSVQQDLRDLLAYQHPSRDDVATSPLSQSSLEGRLDYIEEKTESLEKAQDTEHAELRELLANIKDDIAEADTRAEGKVGDVCLEVIDLDERMTAGLSEINARLDIINNAMDIQRNSMATRFYATVHPLAVPAGNGIGVQQGISGKTVAWYWKCHNSKYIMSSPSP</sequence>
<dbReference type="OrthoDB" id="3556502at2759"/>
<proteinExistence type="predicted"/>
<keyword evidence="3" id="KW-1185">Reference proteome</keyword>
<reference evidence="2" key="1">
    <citation type="submission" date="2021-02" db="EMBL/GenBank/DDBJ databases">
        <title>Genome sequence Cadophora malorum strain M34.</title>
        <authorList>
            <person name="Stefanovic E."/>
            <person name="Vu D."/>
            <person name="Scully C."/>
            <person name="Dijksterhuis J."/>
            <person name="Roader J."/>
            <person name="Houbraken J."/>
        </authorList>
    </citation>
    <scope>NUCLEOTIDE SEQUENCE</scope>
    <source>
        <strain evidence="2">M34</strain>
    </source>
</reference>
<dbReference type="Proteomes" id="UP000664132">
    <property type="component" value="Unassembled WGS sequence"/>
</dbReference>
<dbReference type="AlphaFoldDB" id="A0A8H7WF89"/>